<sequence length="132" mass="14603">MTCYRTLPHRLADGLKKGLRLVPVMAATLSLAACQSYDTTGGNVVETLLFSPTFTKNRQDIPSTYNTAYDCRTFTGSGWKGIAGGKVFNFSQKYIISQAGCFKTQGECNAWLAVMSSYIDQPRYIRCNPYTA</sequence>
<proteinExistence type="predicted"/>
<organism evidence="1 2">
    <name type="scientific">Roseibium aggregatum</name>
    <dbReference type="NCBI Taxonomy" id="187304"/>
    <lineage>
        <taxon>Bacteria</taxon>
        <taxon>Pseudomonadati</taxon>
        <taxon>Pseudomonadota</taxon>
        <taxon>Alphaproteobacteria</taxon>
        <taxon>Hyphomicrobiales</taxon>
        <taxon>Stappiaceae</taxon>
        <taxon>Roseibium</taxon>
    </lineage>
</organism>
<evidence type="ECO:0000313" key="1">
    <source>
        <dbReference type="EMBL" id="CTQ42865.1"/>
    </source>
</evidence>
<reference evidence="2" key="1">
    <citation type="submission" date="2015-07" db="EMBL/GenBank/DDBJ databases">
        <authorList>
            <person name="Rodrigo-Torres Lidia"/>
            <person name="Arahal R.David."/>
        </authorList>
    </citation>
    <scope>NUCLEOTIDE SEQUENCE [LARGE SCALE GENOMIC DNA]</scope>
    <source>
        <strain evidence="2">CECT 4801</strain>
    </source>
</reference>
<dbReference type="EMBL" id="CXST01000001">
    <property type="protein sequence ID" value="CTQ42865.1"/>
    <property type="molecule type" value="Genomic_DNA"/>
</dbReference>
<dbReference type="PROSITE" id="PS51257">
    <property type="entry name" value="PROKAR_LIPOPROTEIN"/>
    <property type="match status" value="1"/>
</dbReference>
<evidence type="ECO:0000313" key="2">
    <source>
        <dbReference type="Proteomes" id="UP000048926"/>
    </source>
</evidence>
<dbReference type="RefSeq" id="WP_023000992.1">
    <property type="nucleotide sequence ID" value="NZ_CP045627.1"/>
</dbReference>
<dbReference type="OrthoDB" id="7868802at2"/>
<name>A0A0M6XYF5_9HYPH</name>
<dbReference type="Proteomes" id="UP000048926">
    <property type="component" value="Unassembled WGS sequence"/>
</dbReference>
<accession>A0A0M6XYF5</accession>
<keyword evidence="2" id="KW-1185">Reference proteome</keyword>
<dbReference type="AlphaFoldDB" id="A0A0M6XYF5"/>
<gene>
    <name evidence="1" type="ORF">LAL4801_01302</name>
</gene>
<protein>
    <submittedName>
        <fullName evidence="1">Uncharacterized protein</fullName>
    </submittedName>
</protein>